<protein>
    <submittedName>
        <fullName evidence="9">Sodium/hydrogen exchanger</fullName>
    </submittedName>
</protein>
<evidence type="ECO:0000256" key="5">
    <source>
        <dbReference type="ARBA" id="ARBA00023065"/>
    </source>
</evidence>
<dbReference type="Pfam" id="PF00999">
    <property type="entry name" value="Na_H_Exchanger"/>
    <property type="match status" value="1"/>
</dbReference>
<evidence type="ECO:0000256" key="6">
    <source>
        <dbReference type="ARBA" id="ARBA00023136"/>
    </source>
</evidence>
<dbReference type="STRING" id="471854.Dfer_1107"/>
<dbReference type="InterPro" id="IPR050794">
    <property type="entry name" value="CPA2_transporter"/>
</dbReference>
<proteinExistence type="predicted"/>
<feature type="transmembrane region" description="Helical" evidence="7">
    <location>
        <begin position="363"/>
        <end position="381"/>
    </location>
</feature>
<feature type="transmembrane region" description="Helical" evidence="7">
    <location>
        <begin position="210"/>
        <end position="233"/>
    </location>
</feature>
<dbReference type="eggNOG" id="COG0475">
    <property type="taxonomic scope" value="Bacteria"/>
</dbReference>
<keyword evidence="5" id="KW-0406">Ion transport</keyword>
<reference evidence="9 10" key="1">
    <citation type="journal article" date="2009" name="Stand. Genomic Sci.">
        <title>Complete genome sequence of Dyadobacter fermentans type strain (NS114).</title>
        <authorList>
            <person name="Lang E."/>
            <person name="Lapidus A."/>
            <person name="Chertkov O."/>
            <person name="Brettin T."/>
            <person name="Detter J.C."/>
            <person name="Han C."/>
            <person name="Copeland A."/>
            <person name="Glavina Del Rio T."/>
            <person name="Nolan M."/>
            <person name="Chen F."/>
            <person name="Lucas S."/>
            <person name="Tice H."/>
            <person name="Cheng J.F."/>
            <person name="Land M."/>
            <person name="Hauser L."/>
            <person name="Chang Y.J."/>
            <person name="Jeffries C.D."/>
            <person name="Kopitz M."/>
            <person name="Bruce D."/>
            <person name="Goodwin L."/>
            <person name="Pitluck S."/>
            <person name="Ovchinnikova G."/>
            <person name="Pati A."/>
            <person name="Ivanova N."/>
            <person name="Mavrommatis K."/>
            <person name="Chen A."/>
            <person name="Palaniappan K."/>
            <person name="Chain P."/>
            <person name="Bristow J."/>
            <person name="Eisen J.A."/>
            <person name="Markowitz V."/>
            <person name="Hugenholtz P."/>
            <person name="Goker M."/>
            <person name="Rohde M."/>
            <person name="Kyrpides N.C."/>
            <person name="Klenk H.P."/>
        </authorList>
    </citation>
    <scope>NUCLEOTIDE SEQUENCE [LARGE SCALE GENOMIC DNA]</scope>
    <source>
        <strain evidence="10">ATCC 700827 / DSM 18053 / CIP 107007 / KCTC 52180 / NS114</strain>
    </source>
</reference>
<dbReference type="GO" id="GO:1902600">
    <property type="term" value="P:proton transmembrane transport"/>
    <property type="evidence" value="ECO:0007669"/>
    <property type="project" value="InterPro"/>
</dbReference>
<feature type="transmembrane region" description="Helical" evidence="7">
    <location>
        <begin position="146"/>
        <end position="165"/>
    </location>
</feature>
<evidence type="ECO:0000256" key="7">
    <source>
        <dbReference type="SAM" id="Phobius"/>
    </source>
</evidence>
<evidence type="ECO:0000313" key="10">
    <source>
        <dbReference type="Proteomes" id="UP000002011"/>
    </source>
</evidence>
<keyword evidence="3 7" id="KW-0812">Transmembrane</keyword>
<feature type="domain" description="Cation/H+ exchanger transmembrane" evidence="8">
    <location>
        <begin position="94"/>
        <end position="475"/>
    </location>
</feature>
<accession>C6W4Z6</accession>
<feature type="transmembrane region" description="Helical" evidence="7">
    <location>
        <begin position="27"/>
        <end position="45"/>
    </location>
</feature>
<dbReference type="Proteomes" id="UP000002011">
    <property type="component" value="Chromosome"/>
</dbReference>
<dbReference type="GO" id="GO:0016020">
    <property type="term" value="C:membrane"/>
    <property type="evidence" value="ECO:0007669"/>
    <property type="project" value="UniProtKB-SubCell"/>
</dbReference>
<feature type="transmembrane region" description="Helical" evidence="7">
    <location>
        <begin position="111"/>
        <end position="130"/>
    </location>
</feature>
<dbReference type="InterPro" id="IPR006153">
    <property type="entry name" value="Cation/H_exchanger_TM"/>
</dbReference>
<keyword evidence="6 7" id="KW-0472">Membrane</keyword>
<feature type="transmembrane region" description="Helical" evidence="7">
    <location>
        <begin position="333"/>
        <end position="351"/>
    </location>
</feature>
<dbReference type="PANTHER" id="PTHR32468">
    <property type="entry name" value="CATION/H + ANTIPORTER"/>
    <property type="match status" value="1"/>
</dbReference>
<evidence type="ECO:0000256" key="3">
    <source>
        <dbReference type="ARBA" id="ARBA00022692"/>
    </source>
</evidence>
<dbReference type="Gene3D" id="1.20.1530.20">
    <property type="match status" value="1"/>
</dbReference>
<keyword evidence="10" id="KW-1185">Reference proteome</keyword>
<dbReference type="EMBL" id="CP001619">
    <property type="protein sequence ID" value="ACT92356.1"/>
    <property type="molecule type" value="Genomic_DNA"/>
</dbReference>
<dbReference type="PANTHER" id="PTHR32468:SF0">
    <property type="entry name" value="K(+)_H(+) ANTIPORTER 1"/>
    <property type="match status" value="1"/>
</dbReference>
<dbReference type="KEGG" id="dfe:Dfer_1107"/>
<sequence length="775" mass="86196">MSYHLSAYFSILRASLSIVLMKNIRNVLFYCITIGIFAALLYFFIRQGTFLEKAGQITQKAPNTSSWEQFTDTFGHNLTHPLATLLAQIVTIIIVARIFGWICKLIGQPTVIGEIAAGIFLGPSVLGMFYPELSAFIFPQISLSNLQFLSQVGLILFMFIIGMELDLKVLKTKAQEAIVISHASIILPFALGVGLALYMYTDFAPEGINFLSFALFTGIALSITAFPVLARIVQERGLSRTRLGMMVITCAATDDVTAWCILAAVIAIVKAGEFVSAIYTIILSAAYVLLMLQVVKPMLKRIGDHYAYREGLTKPVVALFFVVLLVSSYLTEIIGIHALFGAFMAGVIMPANQRFRNIFIEKVEDVSLVLLLPLFFVFTGLRTQIGLLNDPHLWYVTGLIIAAAVVGKFFGSAIAALFVKQSWRDSLIIGSLMNTRGLVELVVLNIGYDIGVLSPEIFTMMVIMALATTCMTGPALDLIDKFLPAPKEDLHPVHEPSRFSILIAFASPQGGRKMLRLAEKLAPRQPDEQSITALHLSPSSYLNQVNTEEYQYETFRPINEEAHALNTRFTSLFKPSQSIEHDIIETANEGEFDMLMIGIGRSVFEGTFLGKILGFTSKFVSRERLFDTITGKEKLFHADVFDERTTHIIRSVKVPVGILIEKNLEQVRHVFMPLFTPEDRRLLPFAERLTDVSGLQMTIMDPSQTVSQHVETGEALHALQTKSPENVTLLYENVLEKDFLQSQDLMVISLESWIKAVESHSVWLSNSPSVLIIRG</sequence>
<feature type="transmembrane region" description="Helical" evidence="7">
    <location>
        <begin position="78"/>
        <end position="99"/>
    </location>
</feature>
<keyword evidence="2" id="KW-0813">Transport</keyword>
<dbReference type="AlphaFoldDB" id="C6W4Z6"/>
<feature type="transmembrane region" description="Helical" evidence="7">
    <location>
        <begin position="274"/>
        <end position="295"/>
    </location>
</feature>
<evidence type="ECO:0000259" key="8">
    <source>
        <dbReference type="Pfam" id="PF00999"/>
    </source>
</evidence>
<dbReference type="GO" id="GO:0015297">
    <property type="term" value="F:antiporter activity"/>
    <property type="evidence" value="ECO:0007669"/>
    <property type="project" value="InterPro"/>
</dbReference>
<dbReference type="eggNOG" id="COG0589">
    <property type="taxonomic scope" value="Bacteria"/>
</dbReference>
<keyword evidence="4 7" id="KW-1133">Transmembrane helix</keyword>
<feature type="transmembrane region" description="Helical" evidence="7">
    <location>
        <begin position="393"/>
        <end position="419"/>
    </location>
</feature>
<evidence type="ECO:0000313" key="9">
    <source>
        <dbReference type="EMBL" id="ACT92356.1"/>
    </source>
</evidence>
<evidence type="ECO:0000256" key="2">
    <source>
        <dbReference type="ARBA" id="ARBA00022448"/>
    </source>
</evidence>
<dbReference type="HOGENOM" id="CLU_005126_10_2_10"/>
<comment type="subcellular location">
    <subcellularLocation>
        <location evidence="1">Membrane</location>
        <topology evidence="1">Multi-pass membrane protein</topology>
    </subcellularLocation>
</comment>
<evidence type="ECO:0000256" key="1">
    <source>
        <dbReference type="ARBA" id="ARBA00004141"/>
    </source>
</evidence>
<gene>
    <name evidence="9" type="ordered locus">Dfer_1107</name>
</gene>
<dbReference type="InterPro" id="IPR038770">
    <property type="entry name" value="Na+/solute_symporter_sf"/>
</dbReference>
<organism evidence="9 10">
    <name type="scientific">Dyadobacter fermentans (strain ATCC 700827 / DSM 18053 / CIP 107007 / KCTC 52180 / NS114)</name>
    <dbReference type="NCBI Taxonomy" id="471854"/>
    <lineage>
        <taxon>Bacteria</taxon>
        <taxon>Pseudomonadati</taxon>
        <taxon>Bacteroidota</taxon>
        <taxon>Cytophagia</taxon>
        <taxon>Cytophagales</taxon>
        <taxon>Spirosomataceae</taxon>
        <taxon>Dyadobacter</taxon>
    </lineage>
</organism>
<evidence type="ECO:0000256" key="4">
    <source>
        <dbReference type="ARBA" id="ARBA00022989"/>
    </source>
</evidence>
<name>C6W4Z6_DYAFD</name>
<feature type="transmembrane region" description="Helical" evidence="7">
    <location>
        <begin position="177"/>
        <end position="198"/>
    </location>
</feature>